<protein>
    <recommendedName>
        <fullName evidence="4">Telomere replication protein EST3</fullName>
    </recommendedName>
</protein>
<evidence type="ECO:0000313" key="2">
    <source>
        <dbReference type="EMBL" id="KAK1923553.1"/>
    </source>
</evidence>
<feature type="compositionally biased region" description="Polar residues" evidence="1">
    <location>
        <begin position="520"/>
        <end position="556"/>
    </location>
</feature>
<dbReference type="EMBL" id="JAODAN010000006">
    <property type="protein sequence ID" value="KAK1923553.1"/>
    <property type="molecule type" value="Genomic_DNA"/>
</dbReference>
<evidence type="ECO:0000313" key="3">
    <source>
        <dbReference type="Proteomes" id="UP001182556"/>
    </source>
</evidence>
<feature type="compositionally biased region" description="Polar residues" evidence="1">
    <location>
        <begin position="716"/>
        <end position="731"/>
    </location>
</feature>
<accession>A0AAD9D042</accession>
<feature type="region of interest" description="Disordered" evidence="1">
    <location>
        <begin position="714"/>
        <end position="734"/>
    </location>
</feature>
<gene>
    <name evidence="2" type="ORF">DB88DRAFT_491604</name>
</gene>
<dbReference type="Proteomes" id="UP001182556">
    <property type="component" value="Unassembled WGS sequence"/>
</dbReference>
<evidence type="ECO:0008006" key="4">
    <source>
        <dbReference type="Google" id="ProtNLM"/>
    </source>
</evidence>
<feature type="compositionally biased region" description="Polar residues" evidence="1">
    <location>
        <begin position="291"/>
        <end position="305"/>
    </location>
</feature>
<reference evidence="2" key="1">
    <citation type="submission" date="2023-02" db="EMBL/GenBank/DDBJ databases">
        <title>Identification and recombinant expression of a fungal hydrolase from Papiliotrema laurentii that hydrolyzes apple cutin and clears colloidal polyester polyurethane.</title>
        <authorList>
            <consortium name="DOE Joint Genome Institute"/>
            <person name="Roman V.A."/>
            <person name="Bojanowski C."/>
            <person name="Crable B.R."/>
            <person name="Wagner D.N."/>
            <person name="Hung C.S."/>
            <person name="Nadeau L.J."/>
            <person name="Schratz L."/>
            <person name="Haridas S."/>
            <person name="Pangilinan J."/>
            <person name="Lipzen A."/>
            <person name="Na H."/>
            <person name="Yan M."/>
            <person name="Ng V."/>
            <person name="Grigoriev I.V."/>
            <person name="Spatafora J.W."/>
            <person name="Barlow D."/>
            <person name="Biffinger J."/>
            <person name="Kelley-Loughnane N."/>
            <person name="Varaljay V.A."/>
            <person name="Crookes-Goodson W.J."/>
        </authorList>
    </citation>
    <scope>NUCLEOTIDE SEQUENCE</scope>
    <source>
        <strain evidence="2">5307AH</strain>
    </source>
</reference>
<feature type="compositionally biased region" description="Low complexity" evidence="1">
    <location>
        <begin position="493"/>
        <end position="511"/>
    </location>
</feature>
<comment type="caution">
    <text evidence="2">The sequence shown here is derived from an EMBL/GenBank/DDBJ whole genome shotgun (WGS) entry which is preliminary data.</text>
</comment>
<evidence type="ECO:0000256" key="1">
    <source>
        <dbReference type="SAM" id="MobiDB-lite"/>
    </source>
</evidence>
<proteinExistence type="predicted"/>
<sequence length="850" mass="91771">MTVTLGSWIAQAIIQHDKVHGADLTPSWEGQRFCQLIQCDTVQTTSDLASAVGAVVSDQTHRVKVNLSFRTGLRGRHTSPLPHPAAHLRAVIVVRSFRIRLSRPKYEHSVPTVLLDVSEWDIASGDTSNPIFWENSTPLGEGALADSVRGILIKWWFGSVVISVNRSQSRTTLATATSALQTGMTNAEAGPSRPADSGVVFVTDFLSTYIPSDGSRQKTLPEWIFGITPDTRRRLDLIEEFPLKPEDLIAAQEDGLVVPPSHPAENRIASDNALSSPCPSPPQPGQAMPSLRTTPLETIQDTQPTMDRHDDDEDEDIPIRPLHSHRPRRPFGDLLTRSPSSPVQYEMTKVDDVQHGLEQEDEEESASDGELSDYSRRKRQRQRQIEEGPEERPAISPTKPPSQPLSQPQTESFSASQRSTEDFSLSRYVSAKVSSQSVDVARQVSEDVDVVPSGEMVVTQNQGTASVSEAAQMQAATPTKRKRSESVSDSLRRSQPTSTPTSSMSPTASLLRRLNPMNIFRTSQPALQSPDPQEGSASEPSQSLQSTKATPRSVAQLNEGGSPIHTGKSMRLDDEGEKARSIESALGESSVPEPPTLGILPKVSSLVAGSFVPAQPDLASAHDSVTASEPKASEDKYSVDVESGNARSPPKDEIGAKGEDKQATDVYSQFDDIPPPPSPDLLPARHRVQRDHFTPPPCAFNHVSNSNAKRAFTPTLLGSPSAGSSTISTPTGRIHPTNCSAIAGNASRRPAVQVEAPVIVGRNADTISGTKGNVTEPAIGISDEQEVAIVLSQQDGDAETDDTHDDTHAVMTVSHDAVVRVKSKTADVKLPKLEGFRPDWTIPYGIKGSS</sequence>
<feature type="compositionally biased region" description="Basic and acidic residues" evidence="1">
    <location>
        <begin position="649"/>
        <end position="663"/>
    </location>
</feature>
<keyword evidence="3" id="KW-1185">Reference proteome</keyword>
<feature type="compositionally biased region" description="Basic and acidic residues" evidence="1">
    <location>
        <begin position="570"/>
        <end position="581"/>
    </location>
</feature>
<feature type="region of interest" description="Disordered" evidence="1">
    <location>
        <begin position="618"/>
        <end position="676"/>
    </location>
</feature>
<organism evidence="2 3">
    <name type="scientific">Papiliotrema laurentii</name>
    <name type="common">Cryptococcus laurentii</name>
    <dbReference type="NCBI Taxonomy" id="5418"/>
    <lineage>
        <taxon>Eukaryota</taxon>
        <taxon>Fungi</taxon>
        <taxon>Dikarya</taxon>
        <taxon>Basidiomycota</taxon>
        <taxon>Agaricomycotina</taxon>
        <taxon>Tremellomycetes</taxon>
        <taxon>Tremellales</taxon>
        <taxon>Rhynchogastremaceae</taxon>
        <taxon>Papiliotrema</taxon>
    </lineage>
</organism>
<feature type="compositionally biased region" description="Basic and acidic residues" evidence="1">
    <location>
        <begin position="348"/>
        <end position="358"/>
    </location>
</feature>
<feature type="compositionally biased region" description="Basic and acidic residues" evidence="1">
    <location>
        <begin position="383"/>
        <end position="393"/>
    </location>
</feature>
<feature type="compositionally biased region" description="Polar residues" evidence="1">
    <location>
        <begin position="458"/>
        <end position="477"/>
    </location>
</feature>
<feature type="compositionally biased region" description="Acidic residues" evidence="1">
    <location>
        <begin position="359"/>
        <end position="371"/>
    </location>
</feature>
<feature type="compositionally biased region" description="Polar residues" evidence="1">
    <location>
        <begin position="404"/>
        <end position="418"/>
    </location>
</feature>
<feature type="region of interest" description="Disordered" evidence="1">
    <location>
        <begin position="257"/>
        <end position="598"/>
    </location>
</feature>
<dbReference type="AlphaFoldDB" id="A0AAD9D042"/>
<name>A0AAD9D042_PAPLA</name>